<dbReference type="PANTHER" id="PTHR43135">
    <property type="entry name" value="ALPHA-D-RIBOSE 1-METHYLPHOSPHONATE 5-TRIPHOSPHATE DIPHOSPHATASE"/>
    <property type="match status" value="1"/>
</dbReference>
<organism evidence="2 3">
    <name type="scientific">Lacimicrobium alkaliphilum</name>
    <dbReference type="NCBI Taxonomy" id="1526571"/>
    <lineage>
        <taxon>Bacteria</taxon>
        <taxon>Pseudomonadati</taxon>
        <taxon>Pseudomonadota</taxon>
        <taxon>Gammaproteobacteria</taxon>
        <taxon>Alteromonadales</taxon>
        <taxon>Alteromonadaceae</taxon>
        <taxon>Lacimicrobium</taxon>
    </lineage>
</organism>
<dbReference type="InterPro" id="IPR032466">
    <property type="entry name" value="Metal_Hydrolase"/>
</dbReference>
<proteinExistence type="predicted"/>
<dbReference type="AlphaFoldDB" id="A0A0U2QK93"/>
<feature type="domain" description="Amidohydrolase-related" evidence="1">
    <location>
        <begin position="78"/>
        <end position="228"/>
    </location>
</feature>
<dbReference type="OrthoDB" id="6190564at2"/>
<keyword evidence="3" id="KW-1185">Reference proteome</keyword>
<gene>
    <name evidence="2" type="ORF">AT746_04550</name>
</gene>
<sequence length="467" mass="51891">MYRIIYIIALILTLIWPALSVAAAPSTLYINATLIHPEDNKIVKNGYLLVSDGRFVAVGQNKPTLNGQYQVVDLQGKYVTAGFIDTHAHITLGEVSYQAEGQNITFHAANSLEIGRWNGDKLLQHGITTIRNPGGDTKANLAYKKAQQDGQLKGPKAFVAGAIINTQAFDGLVAEVSTNETIHREIREQARLGVDYIKLYTGLSKEQIAAAVDSADALQLPVIAHLEDISWIAGAELGIDHLVHAMPVSPDLLEHNQRQHYLQHRRPGSFSWFEWYQQVSLESQQINQLTQTLTTTNTAVDPTLIVFYNAFFADRPQVTAHEELELVHPDLLNNWRRFYHFNIGWQAEDYQQAKQVWPIVLAFVKLLHERGVTLSIGTDLGNPWVIPGLSYHQEMALMADAGLTPMQILAMATHKGAEVLGQTRHLGRLAPGLIADFVVFSSDPSQSVANTRDIAMVIQAGKQVYQR</sequence>
<feature type="domain" description="Amidohydrolase-related" evidence="1">
    <location>
        <begin position="362"/>
        <end position="464"/>
    </location>
</feature>
<dbReference type="InterPro" id="IPR011059">
    <property type="entry name" value="Metal-dep_hydrolase_composite"/>
</dbReference>
<dbReference type="SUPFAM" id="SSF51556">
    <property type="entry name" value="Metallo-dependent hydrolases"/>
    <property type="match status" value="1"/>
</dbReference>
<evidence type="ECO:0000313" key="3">
    <source>
        <dbReference type="Proteomes" id="UP000068447"/>
    </source>
</evidence>
<accession>A0A0U2QK93</accession>
<evidence type="ECO:0000313" key="2">
    <source>
        <dbReference type="EMBL" id="ALS97611.1"/>
    </source>
</evidence>
<dbReference type="Gene3D" id="2.30.40.10">
    <property type="entry name" value="Urease, subunit C, domain 1"/>
    <property type="match status" value="1"/>
</dbReference>
<dbReference type="EMBL" id="CP013650">
    <property type="protein sequence ID" value="ALS97611.1"/>
    <property type="molecule type" value="Genomic_DNA"/>
</dbReference>
<dbReference type="STRING" id="1526571.AT746_04550"/>
<dbReference type="KEGG" id="lal:AT746_04550"/>
<dbReference type="InterPro" id="IPR051781">
    <property type="entry name" value="Metallo-dep_Hydrolase"/>
</dbReference>
<dbReference type="Pfam" id="PF01979">
    <property type="entry name" value="Amidohydro_1"/>
    <property type="match status" value="2"/>
</dbReference>
<reference evidence="2 3" key="1">
    <citation type="submission" date="2015-12" db="EMBL/GenBank/DDBJ databases">
        <title>Complete genome of Lacimicrobium alkaliphilum KCTC 32984.</title>
        <authorList>
            <person name="Kim S.-G."/>
            <person name="Lee Y.-J."/>
        </authorList>
    </citation>
    <scope>NUCLEOTIDE SEQUENCE [LARGE SCALE GENOMIC DNA]</scope>
    <source>
        <strain evidence="2 3">YelD216</strain>
    </source>
</reference>
<dbReference type="InterPro" id="IPR006680">
    <property type="entry name" value="Amidohydro-rel"/>
</dbReference>
<dbReference type="Gene3D" id="3.20.20.140">
    <property type="entry name" value="Metal-dependent hydrolases"/>
    <property type="match status" value="2"/>
</dbReference>
<dbReference type="RefSeq" id="WP_062477055.1">
    <property type="nucleotide sequence ID" value="NZ_CP013650.1"/>
</dbReference>
<dbReference type="GO" id="GO:0016810">
    <property type="term" value="F:hydrolase activity, acting on carbon-nitrogen (but not peptide) bonds"/>
    <property type="evidence" value="ECO:0007669"/>
    <property type="project" value="InterPro"/>
</dbReference>
<dbReference type="PANTHER" id="PTHR43135:SF3">
    <property type="entry name" value="ALPHA-D-RIBOSE 1-METHYLPHOSPHONATE 5-TRIPHOSPHATE DIPHOSPHATASE"/>
    <property type="match status" value="1"/>
</dbReference>
<dbReference type="Proteomes" id="UP000068447">
    <property type="component" value="Chromosome"/>
</dbReference>
<dbReference type="SUPFAM" id="SSF51338">
    <property type="entry name" value="Composite domain of metallo-dependent hydrolases"/>
    <property type="match status" value="1"/>
</dbReference>
<protein>
    <recommendedName>
        <fullName evidence="1">Amidohydrolase-related domain-containing protein</fullName>
    </recommendedName>
</protein>
<evidence type="ECO:0000259" key="1">
    <source>
        <dbReference type="Pfam" id="PF01979"/>
    </source>
</evidence>
<name>A0A0U2QK93_9ALTE</name>